<comment type="caution">
    <text evidence="3">The sequence shown here is derived from an EMBL/GenBank/DDBJ whole genome shotgun (WGS) entry which is preliminary data.</text>
</comment>
<dbReference type="EMBL" id="PKMF04000159">
    <property type="protein sequence ID" value="KAK7846171.1"/>
    <property type="molecule type" value="Genomic_DNA"/>
</dbReference>
<dbReference type="AlphaFoldDB" id="A0AAW0L760"/>
<feature type="compositionally biased region" description="Basic and acidic residues" evidence="1">
    <location>
        <begin position="19"/>
        <end position="29"/>
    </location>
</feature>
<protein>
    <submittedName>
        <fullName evidence="3">Uncharacterized protein</fullName>
    </submittedName>
</protein>
<proteinExistence type="predicted"/>
<evidence type="ECO:0000256" key="1">
    <source>
        <dbReference type="SAM" id="MobiDB-lite"/>
    </source>
</evidence>
<feature type="transmembrane region" description="Helical" evidence="2">
    <location>
        <begin position="126"/>
        <end position="144"/>
    </location>
</feature>
<evidence type="ECO:0000313" key="4">
    <source>
        <dbReference type="Proteomes" id="UP000237347"/>
    </source>
</evidence>
<organism evidence="3 4">
    <name type="scientific">Quercus suber</name>
    <name type="common">Cork oak</name>
    <dbReference type="NCBI Taxonomy" id="58331"/>
    <lineage>
        <taxon>Eukaryota</taxon>
        <taxon>Viridiplantae</taxon>
        <taxon>Streptophyta</taxon>
        <taxon>Embryophyta</taxon>
        <taxon>Tracheophyta</taxon>
        <taxon>Spermatophyta</taxon>
        <taxon>Magnoliopsida</taxon>
        <taxon>eudicotyledons</taxon>
        <taxon>Gunneridae</taxon>
        <taxon>Pentapetalae</taxon>
        <taxon>rosids</taxon>
        <taxon>fabids</taxon>
        <taxon>Fagales</taxon>
        <taxon>Fagaceae</taxon>
        <taxon>Quercus</taxon>
    </lineage>
</organism>
<keyword evidence="2" id="KW-0472">Membrane</keyword>
<evidence type="ECO:0000313" key="3">
    <source>
        <dbReference type="EMBL" id="KAK7846171.1"/>
    </source>
</evidence>
<keyword evidence="2" id="KW-1133">Transmembrane helix</keyword>
<keyword evidence="4" id="KW-1185">Reference proteome</keyword>
<evidence type="ECO:0000256" key="2">
    <source>
        <dbReference type="SAM" id="Phobius"/>
    </source>
</evidence>
<dbReference type="Proteomes" id="UP000237347">
    <property type="component" value="Unassembled WGS sequence"/>
</dbReference>
<feature type="region of interest" description="Disordered" evidence="1">
    <location>
        <begin position="1"/>
        <end position="34"/>
    </location>
</feature>
<keyword evidence="2" id="KW-0812">Transmembrane</keyword>
<name>A0AAW0L760_QUESU</name>
<sequence>MSLFGPTKSQSQVLEDDSSERQMHGRDGGPAKFCKQLRGKPLPKRRFMRATWAGLHKLEGEGDSRCGMLRMQIMSMTKFHSCKCYQNQLHQRDIKTILQNRNIDNGLTTPCNGSIPNCHDPVSDSFLPTAVWFHSLFLIVFLCLSGHFQRYCKQICYCPVQDTHKSYLSIML</sequence>
<gene>
    <name evidence="3" type="ORF">CFP56_008244</name>
</gene>
<reference evidence="3 4" key="1">
    <citation type="journal article" date="2018" name="Sci. Data">
        <title>The draft genome sequence of cork oak.</title>
        <authorList>
            <person name="Ramos A.M."/>
            <person name="Usie A."/>
            <person name="Barbosa P."/>
            <person name="Barros P.M."/>
            <person name="Capote T."/>
            <person name="Chaves I."/>
            <person name="Simoes F."/>
            <person name="Abreu I."/>
            <person name="Carrasquinho I."/>
            <person name="Faro C."/>
            <person name="Guimaraes J.B."/>
            <person name="Mendonca D."/>
            <person name="Nobrega F."/>
            <person name="Rodrigues L."/>
            <person name="Saibo N.J.M."/>
            <person name="Varela M.C."/>
            <person name="Egas C."/>
            <person name="Matos J."/>
            <person name="Miguel C.M."/>
            <person name="Oliveira M.M."/>
            <person name="Ricardo C.P."/>
            <person name="Goncalves S."/>
        </authorList>
    </citation>
    <scope>NUCLEOTIDE SEQUENCE [LARGE SCALE GENOMIC DNA]</scope>
    <source>
        <strain evidence="4">cv. HL8</strain>
    </source>
</reference>
<accession>A0AAW0L760</accession>